<proteinExistence type="predicted"/>
<accession>A0A2W5T6K1</accession>
<feature type="domain" description="PEGA" evidence="3">
    <location>
        <begin position="150"/>
        <end position="205"/>
    </location>
</feature>
<keyword evidence="2" id="KW-0812">Transmembrane</keyword>
<dbReference type="EMBL" id="QFQP01000028">
    <property type="protein sequence ID" value="PZR07896.1"/>
    <property type="molecule type" value="Genomic_DNA"/>
</dbReference>
<dbReference type="Pfam" id="PF08308">
    <property type="entry name" value="PEGA"/>
    <property type="match status" value="1"/>
</dbReference>
<keyword evidence="2" id="KW-1133">Transmembrane helix</keyword>
<evidence type="ECO:0000256" key="1">
    <source>
        <dbReference type="SAM" id="MobiDB-lite"/>
    </source>
</evidence>
<evidence type="ECO:0000313" key="4">
    <source>
        <dbReference type="EMBL" id="PZR07896.1"/>
    </source>
</evidence>
<organism evidence="4 5">
    <name type="scientific">Archangium gephyra</name>
    <dbReference type="NCBI Taxonomy" id="48"/>
    <lineage>
        <taxon>Bacteria</taxon>
        <taxon>Pseudomonadati</taxon>
        <taxon>Myxococcota</taxon>
        <taxon>Myxococcia</taxon>
        <taxon>Myxococcales</taxon>
        <taxon>Cystobacterineae</taxon>
        <taxon>Archangiaceae</taxon>
        <taxon>Archangium</taxon>
    </lineage>
</organism>
<protein>
    <recommendedName>
        <fullName evidence="3">PEGA domain-containing protein</fullName>
    </recommendedName>
</protein>
<evidence type="ECO:0000313" key="5">
    <source>
        <dbReference type="Proteomes" id="UP000249061"/>
    </source>
</evidence>
<keyword evidence="2" id="KW-0472">Membrane</keyword>
<reference evidence="4 5" key="1">
    <citation type="submission" date="2017-08" db="EMBL/GenBank/DDBJ databases">
        <title>Infants hospitalized years apart are colonized by the same room-sourced microbial strains.</title>
        <authorList>
            <person name="Brooks B."/>
            <person name="Olm M.R."/>
            <person name="Firek B.A."/>
            <person name="Baker R."/>
            <person name="Thomas B.C."/>
            <person name="Morowitz M.J."/>
            <person name="Banfield J.F."/>
        </authorList>
    </citation>
    <scope>NUCLEOTIDE SEQUENCE [LARGE SCALE GENOMIC DNA]</scope>
    <source>
        <strain evidence="4">S2_003_000_R2_14</strain>
    </source>
</reference>
<comment type="caution">
    <text evidence="4">The sequence shown here is derived from an EMBL/GenBank/DDBJ whole genome shotgun (WGS) entry which is preliminary data.</text>
</comment>
<dbReference type="InterPro" id="IPR013229">
    <property type="entry name" value="PEGA"/>
</dbReference>
<feature type="region of interest" description="Disordered" evidence="1">
    <location>
        <begin position="21"/>
        <end position="42"/>
    </location>
</feature>
<sequence>MSSPDEAEAAKHEAALTKALEKEGAPLVNVPAEFPTPPPDEKGMKLAAEAKQAYDDLDYDASLAKWNEALEYFVQHPSAADSKTLGDAHFYVGALAIQNGGKSQMKKGTEEFTRALLFNPELTCDPQVYGADVKKAFDKALSEVNARGTGKLALESTPPGATANVHGKDIGLTPIEDGPSVPPGRHLVSFKKPGYEPVSVFTDVSKEGATAKASLKAAPGYADVRDAATSLVSKGVGVKGALPDGSKKLGEVVKARFLVLSDGATAEVWDVETGSRVSGLSLSSEELAATAKQINEFIANPAPAAVAEVKSGGEEPSAGGPVYTRWWFWTAVGVVAVGAAATAGGVAAANSRPPGFNVVLGTP</sequence>
<evidence type="ECO:0000256" key="2">
    <source>
        <dbReference type="SAM" id="Phobius"/>
    </source>
</evidence>
<evidence type="ECO:0000259" key="3">
    <source>
        <dbReference type="Pfam" id="PF08308"/>
    </source>
</evidence>
<feature type="transmembrane region" description="Helical" evidence="2">
    <location>
        <begin position="326"/>
        <end position="349"/>
    </location>
</feature>
<name>A0A2W5T6K1_9BACT</name>
<dbReference type="Proteomes" id="UP000249061">
    <property type="component" value="Unassembled WGS sequence"/>
</dbReference>
<gene>
    <name evidence="4" type="ORF">DI536_26410</name>
</gene>
<dbReference type="AlphaFoldDB" id="A0A2W5T6K1"/>